<proteinExistence type="predicted"/>
<dbReference type="EMBL" id="CP001230">
    <property type="protein sequence ID" value="ACO03065.1"/>
    <property type="molecule type" value="Genomic_DNA"/>
</dbReference>
<dbReference type="OrthoDB" id="5323777at2"/>
<dbReference type="GO" id="GO:0016790">
    <property type="term" value="F:thiolester hydrolase activity"/>
    <property type="evidence" value="ECO:0007669"/>
    <property type="project" value="UniProtKB-ARBA"/>
</dbReference>
<protein>
    <submittedName>
        <fullName evidence="2">Nter region of initiation factor eif-2b alpha subunit 1 from aquifex aeolicus</fullName>
    </submittedName>
</protein>
<dbReference type="InterPro" id="IPR029069">
    <property type="entry name" value="HotDog_dom_sf"/>
</dbReference>
<name>C0QP65_PERMH</name>
<evidence type="ECO:0000259" key="1">
    <source>
        <dbReference type="Pfam" id="PF03061"/>
    </source>
</evidence>
<dbReference type="GO" id="GO:0003743">
    <property type="term" value="F:translation initiation factor activity"/>
    <property type="evidence" value="ECO:0007669"/>
    <property type="project" value="UniProtKB-KW"/>
</dbReference>
<dbReference type="RefSeq" id="WP_012675304.1">
    <property type="nucleotide sequence ID" value="NC_012440.1"/>
</dbReference>
<dbReference type="HOGENOM" id="CLU_124322_0_1_0"/>
<dbReference type="SUPFAM" id="SSF54637">
    <property type="entry name" value="Thioesterase/thiol ester dehydrase-isomerase"/>
    <property type="match status" value="1"/>
</dbReference>
<sequence length="129" mass="14337">MQLKTHLKINKRLCGEPIAVETDKYATVVLKTEEEMAADEKGLVHGGFIFGAADYCAMISVNHPNVVLAKAEVKFIKPVKVGKSIIFEGTVLEREGRKRTVEVIGKNESDQIVFSGKFYCVITEKHVLD</sequence>
<evidence type="ECO:0000313" key="2">
    <source>
        <dbReference type="EMBL" id="ACO03065.1"/>
    </source>
</evidence>
<reference evidence="2 3" key="1">
    <citation type="journal article" date="2009" name="J. Bacteriol.">
        <title>Complete and draft genome sequences of six members of the Aquificales.</title>
        <authorList>
            <person name="Reysenbach A.L."/>
            <person name="Hamamura N."/>
            <person name="Podar M."/>
            <person name="Griffiths E."/>
            <person name="Ferreira S."/>
            <person name="Hochstein R."/>
            <person name="Heidelberg J."/>
            <person name="Johnson J."/>
            <person name="Mead D."/>
            <person name="Pohorille A."/>
            <person name="Sarmiento M."/>
            <person name="Schweighofer K."/>
            <person name="Seshadri R."/>
            <person name="Voytek M.A."/>
        </authorList>
    </citation>
    <scope>NUCLEOTIDE SEQUENCE [LARGE SCALE GENOMIC DNA]</scope>
    <source>
        <strain evidence="3">DSM 14350 / EX-H1</strain>
    </source>
</reference>
<keyword evidence="2" id="KW-0396">Initiation factor</keyword>
<dbReference type="Gene3D" id="3.10.129.10">
    <property type="entry name" value="Hotdog Thioesterase"/>
    <property type="match status" value="1"/>
</dbReference>
<accession>C0QP65</accession>
<keyword evidence="3" id="KW-1185">Reference proteome</keyword>
<dbReference type="PaxDb" id="123214-PERMA_0673"/>
<evidence type="ECO:0000313" key="3">
    <source>
        <dbReference type="Proteomes" id="UP000001366"/>
    </source>
</evidence>
<keyword evidence="2" id="KW-0648">Protein biosynthesis</keyword>
<dbReference type="Proteomes" id="UP000001366">
    <property type="component" value="Chromosome"/>
</dbReference>
<feature type="domain" description="Thioesterase" evidence="1">
    <location>
        <begin position="42"/>
        <end position="111"/>
    </location>
</feature>
<dbReference type="KEGG" id="pmx:PERMA_0673"/>
<organism evidence="2 3">
    <name type="scientific">Persephonella marina (strain DSM 14350 / EX-H1)</name>
    <dbReference type="NCBI Taxonomy" id="123214"/>
    <lineage>
        <taxon>Bacteria</taxon>
        <taxon>Pseudomonadati</taxon>
        <taxon>Aquificota</taxon>
        <taxon>Aquificia</taxon>
        <taxon>Aquificales</taxon>
        <taxon>Hydrogenothermaceae</taxon>
        <taxon>Persephonella</taxon>
    </lineage>
</organism>
<gene>
    <name evidence="2" type="ordered locus">PERMA_0673</name>
</gene>
<dbReference type="CDD" id="cd03440">
    <property type="entry name" value="hot_dog"/>
    <property type="match status" value="1"/>
</dbReference>
<dbReference type="eggNOG" id="COG2050">
    <property type="taxonomic scope" value="Bacteria"/>
</dbReference>
<dbReference type="Pfam" id="PF03061">
    <property type="entry name" value="4HBT"/>
    <property type="match status" value="1"/>
</dbReference>
<dbReference type="AlphaFoldDB" id="C0QP65"/>
<dbReference type="InterPro" id="IPR006683">
    <property type="entry name" value="Thioestr_dom"/>
</dbReference>
<dbReference type="STRING" id="123214.PERMA_0673"/>